<feature type="region of interest" description="Disordered" evidence="1">
    <location>
        <begin position="67"/>
        <end position="113"/>
    </location>
</feature>
<evidence type="ECO:0000313" key="4">
    <source>
        <dbReference type="Proteomes" id="UP000516373"/>
    </source>
</evidence>
<sequence length="113" mass="12001">MTPAPQPVPRSPRRHAWLRVLVLLLALLVPGAHAEAHTGWTAGVSGESTTVECDVLDTALRPPARAARRTAAVPLSPAPLPYPGPATTAQHPVPVPPSPRLDPRPLRSEVLRC</sequence>
<dbReference type="Proteomes" id="UP000516373">
    <property type="component" value="Chromosome"/>
</dbReference>
<reference evidence="3 4" key="1">
    <citation type="journal article" date="2014" name="Int. J. Syst. Evol. Microbiol.">
        <title>Complete genome sequence of Corynebacterium casei LMG S-19264T (=DSM 44701T), isolated from a smear-ripened cheese.</title>
        <authorList>
            <consortium name="US DOE Joint Genome Institute (JGI-PGF)"/>
            <person name="Walter F."/>
            <person name="Albersmeier A."/>
            <person name="Kalinowski J."/>
            <person name="Ruckert C."/>
        </authorList>
    </citation>
    <scope>NUCLEOTIDE SEQUENCE [LARGE SCALE GENOMIC DNA]</scope>
    <source>
        <strain evidence="3 4">JCM 4255</strain>
    </source>
</reference>
<gene>
    <name evidence="3" type="ORF">GCM10017668_33460</name>
</gene>
<evidence type="ECO:0000313" key="3">
    <source>
        <dbReference type="EMBL" id="BCL21503.1"/>
    </source>
</evidence>
<name>A0A7G1NEH4_9ACTN</name>
<dbReference type="RefSeq" id="WP_232543541.1">
    <property type="nucleotide sequence ID" value="NZ_AP023439.1"/>
</dbReference>
<dbReference type="AlphaFoldDB" id="A0A7G1NEH4"/>
<evidence type="ECO:0000256" key="1">
    <source>
        <dbReference type="SAM" id="MobiDB-lite"/>
    </source>
</evidence>
<accession>A0A7G1NEH4</accession>
<proteinExistence type="predicted"/>
<organism evidence="3 4">
    <name type="scientific">Streptomyces tuirus</name>
    <dbReference type="NCBI Taxonomy" id="68278"/>
    <lineage>
        <taxon>Bacteria</taxon>
        <taxon>Bacillati</taxon>
        <taxon>Actinomycetota</taxon>
        <taxon>Actinomycetes</taxon>
        <taxon>Kitasatosporales</taxon>
        <taxon>Streptomycetaceae</taxon>
        <taxon>Streptomyces</taxon>
    </lineage>
</organism>
<dbReference type="EMBL" id="AP023439">
    <property type="protein sequence ID" value="BCL21503.1"/>
    <property type="molecule type" value="Genomic_DNA"/>
</dbReference>
<protein>
    <submittedName>
        <fullName evidence="3">Uncharacterized protein</fullName>
    </submittedName>
</protein>
<feature type="signal peptide" evidence="2">
    <location>
        <begin position="1"/>
        <end position="34"/>
    </location>
</feature>
<feature type="compositionally biased region" description="Basic and acidic residues" evidence="1">
    <location>
        <begin position="101"/>
        <end position="113"/>
    </location>
</feature>
<keyword evidence="2" id="KW-0732">Signal</keyword>
<dbReference type="KEGG" id="stui:GCM10017668_33460"/>
<evidence type="ECO:0000256" key="2">
    <source>
        <dbReference type="SAM" id="SignalP"/>
    </source>
</evidence>
<feature type="chain" id="PRO_5038840428" evidence="2">
    <location>
        <begin position="35"/>
        <end position="113"/>
    </location>
</feature>